<organism evidence="1 2">
    <name type="scientific">Paenibacillus solisilvae</name>
    <dbReference type="NCBI Taxonomy" id="2486751"/>
    <lineage>
        <taxon>Bacteria</taxon>
        <taxon>Bacillati</taxon>
        <taxon>Bacillota</taxon>
        <taxon>Bacilli</taxon>
        <taxon>Bacillales</taxon>
        <taxon>Paenibacillaceae</taxon>
        <taxon>Paenibacillus</taxon>
    </lineage>
</organism>
<dbReference type="Proteomes" id="UP001596047">
    <property type="component" value="Unassembled WGS sequence"/>
</dbReference>
<dbReference type="RefSeq" id="WP_379188614.1">
    <property type="nucleotide sequence ID" value="NZ_JBHSOW010000044.1"/>
</dbReference>
<reference evidence="2" key="1">
    <citation type="journal article" date="2019" name="Int. J. Syst. Evol. Microbiol.">
        <title>The Global Catalogue of Microorganisms (GCM) 10K type strain sequencing project: providing services to taxonomists for standard genome sequencing and annotation.</title>
        <authorList>
            <consortium name="The Broad Institute Genomics Platform"/>
            <consortium name="The Broad Institute Genome Sequencing Center for Infectious Disease"/>
            <person name="Wu L."/>
            <person name="Ma J."/>
        </authorList>
    </citation>
    <scope>NUCLEOTIDE SEQUENCE [LARGE SCALE GENOMIC DNA]</scope>
    <source>
        <strain evidence="2">CGMCC 1.3240</strain>
    </source>
</reference>
<keyword evidence="2" id="KW-1185">Reference proteome</keyword>
<accession>A0ABW0VW28</accession>
<gene>
    <name evidence="1" type="ORF">ACFPYJ_13205</name>
</gene>
<proteinExistence type="predicted"/>
<evidence type="ECO:0000313" key="2">
    <source>
        <dbReference type="Proteomes" id="UP001596047"/>
    </source>
</evidence>
<name>A0ABW0VW28_9BACL</name>
<sequence>MPLLANIRMKRESKSYIDSLHAILTAADLFEGPKYMLAGLSGMAFKFSVHERLLHLSVTAYGQWIDEHGPAIANLGLYTESDAGRTRHPTFPYYQQEAVKWAKQSIDRGIGVLYWIPEFGVIHGYDDDDRIFYVQDGWSNESIIVLYDNFGLNFTPFWYGQLFRGKVTLRLEEMVLESLRLAIHDWETPHKTLPNTDIGSGRLAYTFLIQGLERGDYDAGGAVYILDSYLYSREEIARYLKEVRWIFPGLEQASRLYDELLLILTGISGCILNIAGVRQIDQVRIPALCSLLLRAQCLEDQAVLQFQMISSRFPDLKRSTIPRWGSHSPR</sequence>
<dbReference type="EMBL" id="JBHSOW010000044">
    <property type="protein sequence ID" value="MFC5650061.1"/>
    <property type="molecule type" value="Genomic_DNA"/>
</dbReference>
<evidence type="ECO:0000313" key="1">
    <source>
        <dbReference type="EMBL" id="MFC5650061.1"/>
    </source>
</evidence>
<comment type="caution">
    <text evidence="1">The sequence shown here is derived from an EMBL/GenBank/DDBJ whole genome shotgun (WGS) entry which is preliminary data.</text>
</comment>
<protein>
    <submittedName>
        <fullName evidence="1">Uncharacterized protein</fullName>
    </submittedName>
</protein>